<evidence type="ECO:0000313" key="1">
    <source>
        <dbReference type="EMBL" id="MPM39265.1"/>
    </source>
</evidence>
<protein>
    <submittedName>
        <fullName evidence="1">Uncharacterized protein</fullName>
    </submittedName>
</protein>
<proteinExistence type="predicted"/>
<reference evidence="1" key="1">
    <citation type="submission" date="2019-08" db="EMBL/GenBank/DDBJ databases">
        <authorList>
            <person name="Kucharzyk K."/>
            <person name="Murdoch R.W."/>
            <person name="Higgins S."/>
            <person name="Loffler F."/>
        </authorList>
    </citation>
    <scope>NUCLEOTIDE SEQUENCE</scope>
</reference>
<sequence length="111" mass="11354">MPAFWRCGGCTVAGNHPKACPLGLARQAILESQRGQNLAALCAGVSPIGIDLFACVALIEHIVEVMPVVLICRAHGNAPDEAVFVIDAHAELVAKGALAVLLGVAQAPGAH</sequence>
<name>A0A644ZEE6_9ZZZZ</name>
<accession>A0A644ZEE6</accession>
<organism evidence="1">
    <name type="scientific">bioreactor metagenome</name>
    <dbReference type="NCBI Taxonomy" id="1076179"/>
    <lineage>
        <taxon>unclassified sequences</taxon>
        <taxon>metagenomes</taxon>
        <taxon>ecological metagenomes</taxon>
    </lineage>
</organism>
<dbReference type="AlphaFoldDB" id="A0A644ZEE6"/>
<gene>
    <name evidence="1" type="ORF">SDC9_85898</name>
</gene>
<dbReference type="EMBL" id="VSSQ01008581">
    <property type="protein sequence ID" value="MPM39265.1"/>
    <property type="molecule type" value="Genomic_DNA"/>
</dbReference>
<comment type="caution">
    <text evidence="1">The sequence shown here is derived from an EMBL/GenBank/DDBJ whole genome shotgun (WGS) entry which is preliminary data.</text>
</comment>